<feature type="binding site" evidence="14">
    <location>
        <begin position="264"/>
        <end position="265"/>
    </location>
    <ligand>
        <name>FMN</name>
        <dbReference type="ChEBI" id="CHEBI:58210"/>
    </ligand>
</feature>
<sequence>MSFWSTLPRPIMGLSPMDGVTDATFRRVIAQHGLPDVTFTEFTHVHDVCRGPEFLLNTLIYSELERPVVAQLYGKDPALFYQATHAACELGFDGIDINMGCPSKNVASSGSGAGLIKTPEVAHAIMQATRRAIQDWANGQTLEQVGFKPARIAAIQAMNVGRQGAATVPRRELPLSVKTRLGYDSVIVEDWVSHLIQEKPVAITLHGRTLQQMYRGEADWSAIARAVELARGTGILILGNGDVQSLSEVVSRVHSTQVDGVLVGRAVLGAPWFFHAKEQARTLAKAVASGAHVETLPIELAARFALMLDHARQFQATCGPGQFHRMRKHLGWYCKGFPHAAALRGQMFRVSSAEDVEAMIARYQANQIVDSPATDGVSGDDQSNETQALVSRCS</sequence>
<keyword evidence="3" id="KW-0820">tRNA-binding</keyword>
<keyword evidence="18" id="KW-1185">Reference proteome</keyword>
<feature type="binding site" evidence="14">
    <location>
        <position position="71"/>
    </location>
    <ligand>
        <name>FMN</name>
        <dbReference type="ChEBI" id="CHEBI:58210"/>
    </ligand>
</feature>
<dbReference type="OrthoDB" id="9764501at2"/>
<comment type="catalytic activity">
    <reaction evidence="11">
        <text>a 5,6-dihydrouridine in tRNA + NAD(+) = a uridine in tRNA + NADH + H(+)</text>
        <dbReference type="Rhea" id="RHEA:54452"/>
        <dbReference type="Rhea" id="RHEA-COMP:13339"/>
        <dbReference type="Rhea" id="RHEA-COMP:13887"/>
        <dbReference type="ChEBI" id="CHEBI:15378"/>
        <dbReference type="ChEBI" id="CHEBI:57540"/>
        <dbReference type="ChEBI" id="CHEBI:57945"/>
        <dbReference type="ChEBI" id="CHEBI:65315"/>
        <dbReference type="ChEBI" id="CHEBI:74443"/>
    </reaction>
</comment>
<keyword evidence="5 12" id="KW-0288">FMN</keyword>
<gene>
    <name evidence="17" type="ORF">NITLEN_20634</name>
</gene>
<comment type="function">
    <text evidence="2 12">Catalyzes the synthesis of 5,6-dihydrouridine (D), a modified base found in the D-loop of most tRNAs, via the reduction of the C5-C6 double bond in target uridines.</text>
</comment>
<name>A0A330L575_9BACT</name>
<dbReference type="CDD" id="cd02801">
    <property type="entry name" value="DUS_like_FMN"/>
    <property type="match status" value="1"/>
</dbReference>
<comment type="catalytic activity">
    <reaction evidence="10">
        <text>a 5,6-dihydrouridine in tRNA + NADP(+) = a uridine in tRNA + NADPH + H(+)</text>
        <dbReference type="Rhea" id="RHEA:23624"/>
        <dbReference type="Rhea" id="RHEA-COMP:13339"/>
        <dbReference type="Rhea" id="RHEA-COMP:13887"/>
        <dbReference type="ChEBI" id="CHEBI:15378"/>
        <dbReference type="ChEBI" id="CHEBI:57783"/>
        <dbReference type="ChEBI" id="CHEBI:58349"/>
        <dbReference type="ChEBI" id="CHEBI:65315"/>
        <dbReference type="ChEBI" id="CHEBI:74443"/>
    </reaction>
</comment>
<dbReference type="InterPro" id="IPR024036">
    <property type="entry name" value="tRNA-dHydroUridine_Synthase_C"/>
</dbReference>
<keyword evidence="6 12" id="KW-0819">tRNA processing</keyword>
<dbReference type="GO" id="GO:0050660">
    <property type="term" value="F:flavin adenine dinucleotide binding"/>
    <property type="evidence" value="ECO:0007669"/>
    <property type="project" value="InterPro"/>
</dbReference>
<keyword evidence="14" id="KW-0547">Nucleotide-binding</keyword>
<keyword evidence="8" id="KW-0694">RNA-binding</keyword>
<feature type="binding site" evidence="14">
    <location>
        <position position="178"/>
    </location>
    <ligand>
        <name>FMN</name>
        <dbReference type="ChEBI" id="CHEBI:58210"/>
    </ligand>
</feature>
<dbReference type="InterPro" id="IPR013785">
    <property type="entry name" value="Aldolase_TIM"/>
</dbReference>
<evidence type="ECO:0000256" key="5">
    <source>
        <dbReference type="ARBA" id="ARBA00022643"/>
    </source>
</evidence>
<comment type="similarity">
    <text evidence="12">Belongs to the dus family.</text>
</comment>
<dbReference type="PIRSF" id="PIRSF006621">
    <property type="entry name" value="Dus"/>
    <property type="match status" value="1"/>
</dbReference>
<dbReference type="InterPro" id="IPR018517">
    <property type="entry name" value="tRNA_hU_synthase_CS"/>
</dbReference>
<keyword evidence="4 12" id="KW-0285">Flavoprotein</keyword>
<evidence type="ECO:0000313" key="17">
    <source>
        <dbReference type="EMBL" id="SPP64994.1"/>
    </source>
</evidence>
<evidence type="ECO:0000256" key="6">
    <source>
        <dbReference type="ARBA" id="ARBA00022694"/>
    </source>
</evidence>
<evidence type="ECO:0000256" key="7">
    <source>
        <dbReference type="ARBA" id="ARBA00022857"/>
    </source>
</evidence>
<reference evidence="18" key="1">
    <citation type="submission" date="2018-04" db="EMBL/GenBank/DDBJ databases">
        <authorList>
            <person name="Lucker S."/>
            <person name="Sakoula D."/>
        </authorList>
    </citation>
    <scope>NUCLEOTIDE SEQUENCE [LARGE SCALE GENOMIC DNA]</scope>
</reference>
<evidence type="ECO:0000256" key="15">
    <source>
        <dbReference type="SAM" id="MobiDB-lite"/>
    </source>
</evidence>
<dbReference type="InterPro" id="IPR035587">
    <property type="entry name" value="DUS-like_FMN-bd"/>
</dbReference>
<evidence type="ECO:0000256" key="4">
    <source>
        <dbReference type="ARBA" id="ARBA00022630"/>
    </source>
</evidence>
<feature type="domain" description="DUS-like FMN-binding" evidence="16">
    <location>
        <begin position="14"/>
        <end position="134"/>
    </location>
</feature>
<dbReference type="PANTHER" id="PTHR45846">
    <property type="entry name" value="TRNA-DIHYDROURIDINE(47) SYNTHASE [NAD(P)(+)]-LIKE"/>
    <property type="match status" value="1"/>
</dbReference>
<dbReference type="InterPro" id="IPR001269">
    <property type="entry name" value="DUS_fam"/>
</dbReference>
<dbReference type="Gene3D" id="1.10.1200.80">
    <property type="entry name" value="Putative flavin oxidoreducatase, domain 2"/>
    <property type="match status" value="1"/>
</dbReference>
<dbReference type="GO" id="GO:0000049">
    <property type="term" value="F:tRNA binding"/>
    <property type="evidence" value="ECO:0007669"/>
    <property type="project" value="UniProtKB-KW"/>
</dbReference>
<organism evidence="17 18">
    <name type="scientific">Nitrospira lenta</name>
    <dbReference type="NCBI Taxonomy" id="1436998"/>
    <lineage>
        <taxon>Bacteria</taxon>
        <taxon>Pseudomonadati</taxon>
        <taxon>Nitrospirota</taxon>
        <taxon>Nitrospiria</taxon>
        <taxon>Nitrospirales</taxon>
        <taxon>Nitrospiraceae</taxon>
        <taxon>Nitrospira</taxon>
    </lineage>
</organism>
<accession>A0A330L575</accession>
<evidence type="ECO:0000256" key="13">
    <source>
        <dbReference type="PIRSR" id="PIRSR006621-1"/>
    </source>
</evidence>
<keyword evidence="9 12" id="KW-0560">Oxidoreductase</keyword>
<dbReference type="Gene3D" id="3.20.20.70">
    <property type="entry name" value="Aldolase class I"/>
    <property type="match status" value="1"/>
</dbReference>
<dbReference type="PROSITE" id="PS01136">
    <property type="entry name" value="UPF0034"/>
    <property type="match status" value="1"/>
</dbReference>
<evidence type="ECO:0000256" key="1">
    <source>
        <dbReference type="ARBA" id="ARBA00001917"/>
    </source>
</evidence>
<feature type="active site" description="Proton donor" evidence="13">
    <location>
        <position position="101"/>
    </location>
</feature>
<keyword evidence="7" id="KW-0521">NADP</keyword>
<evidence type="ECO:0000256" key="3">
    <source>
        <dbReference type="ARBA" id="ARBA00022555"/>
    </source>
</evidence>
<dbReference type="Proteomes" id="UP000248168">
    <property type="component" value="Unassembled WGS sequence"/>
</dbReference>
<dbReference type="PANTHER" id="PTHR45846:SF1">
    <property type="entry name" value="TRNA-DIHYDROURIDINE(47) SYNTHASE [NAD(P)(+)]-LIKE"/>
    <property type="match status" value="1"/>
</dbReference>
<dbReference type="AlphaFoldDB" id="A0A330L575"/>
<evidence type="ECO:0000256" key="8">
    <source>
        <dbReference type="ARBA" id="ARBA00022884"/>
    </source>
</evidence>
<proteinExistence type="inferred from homology"/>
<evidence type="ECO:0000256" key="10">
    <source>
        <dbReference type="ARBA" id="ARBA00048205"/>
    </source>
</evidence>
<comment type="cofactor">
    <cofactor evidence="1 12 14">
        <name>FMN</name>
        <dbReference type="ChEBI" id="CHEBI:58210"/>
    </cofactor>
</comment>
<evidence type="ECO:0000256" key="2">
    <source>
        <dbReference type="ARBA" id="ARBA00002790"/>
    </source>
</evidence>
<protein>
    <recommendedName>
        <fullName evidence="12">tRNA-dihydrouridine synthase</fullName>
        <ecNumber evidence="12">1.3.1.-</ecNumber>
    </recommendedName>
</protein>
<feature type="domain" description="DUS-like FMN-binding" evidence="16">
    <location>
        <begin position="171"/>
        <end position="359"/>
    </location>
</feature>
<dbReference type="EC" id="1.3.1.-" evidence="12"/>
<evidence type="ECO:0000256" key="11">
    <source>
        <dbReference type="ARBA" id="ARBA00048802"/>
    </source>
</evidence>
<evidence type="ECO:0000256" key="14">
    <source>
        <dbReference type="PIRSR" id="PIRSR006621-2"/>
    </source>
</evidence>
<evidence type="ECO:0000256" key="9">
    <source>
        <dbReference type="ARBA" id="ARBA00023002"/>
    </source>
</evidence>
<feature type="compositionally biased region" description="Polar residues" evidence="15">
    <location>
        <begin position="380"/>
        <end position="394"/>
    </location>
</feature>
<evidence type="ECO:0000313" key="18">
    <source>
        <dbReference type="Proteomes" id="UP000248168"/>
    </source>
</evidence>
<evidence type="ECO:0000259" key="16">
    <source>
        <dbReference type="Pfam" id="PF01207"/>
    </source>
</evidence>
<feature type="binding site" evidence="14">
    <location>
        <position position="206"/>
    </location>
    <ligand>
        <name>FMN</name>
        <dbReference type="ChEBI" id="CHEBI:58210"/>
    </ligand>
</feature>
<dbReference type="GO" id="GO:0017150">
    <property type="term" value="F:tRNA dihydrouridine synthase activity"/>
    <property type="evidence" value="ECO:0007669"/>
    <property type="project" value="InterPro"/>
</dbReference>
<feature type="region of interest" description="Disordered" evidence="15">
    <location>
        <begin position="371"/>
        <end position="394"/>
    </location>
</feature>
<dbReference type="RefSeq" id="WP_121989305.1">
    <property type="nucleotide sequence ID" value="NZ_OUNR01000012.1"/>
</dbReference>
<dbReference type="InParanoid" id="A0A330L575"/>
<dbReference type="SUPFAM" id="SSF51395">
    <property type="entry name" value="FMN-linked oxidoreductases"/>
    <property type="match status" value="1"/>
</dbReference>
<evidence type="ECO:0000256" key="12">
    <source>
        <dbReference type="PIRNR" id="PIRNR006621"/>
    </source>
</evidence>
<dbReference type="Pfam" id="PF01207">
    <property type="entry name" value="Dus"/>
    <property type="match status" value="2"/>
</dbReference>
<dbReference type="FunCoup" id="A0A330L575">
    <property type="interactions" value="109"/>
</dbReference>
<dbReference type="EMBL" id="OUNR01000012">
    <property type="protein sequence ID" value="SPP64994.1"/>
    <property type="molecule type" value="Genomic_DNA"/>
</dbReference>